<dbReference type="Pfam" id="PF01063">
    <property type="entry name" value="Aminotran_4"/>
    <property type="match status" value="1"/>
</dbReference>
<dbReference type="FunFam" id="3.30.470.10:FF:000008">
    <property type="entry name" value="D-amino-acid transaminase, chloroplastic"/>
    <property type="match status" value="1"/>
</dbReference>
<protein>
    <submittedName>
        <fullName evidence="4">Uncharacterized protein</fullName>
    </submittedName>
</protein>
<name>E1ZHV4_CHLVA</name>
<sequence>MPTRLLSPQEALDALYESQHAAQRTTYRAFYSSELGGIVTDPALFVVQLDDHMLHRGHGVFDTAMLVNGHLYQLDQHLHRFLASAAKANIPLPPGMTVEQMRRTILETTAASCKLNGHVRYWLSAGRGGFGLSGNECLGSAFYCVVYTQEVPDSKLDEYLRGWRVKTSPVPLKPPFFTGIKSNNYLPNALNLMDAEAEGFDQGVFVDAEGNVSEGPNMNVACLLADGTLVVPPFDHSLNGITVQRMMELLPAAIEEGMEGIKRVEQRHISLAEAKAATEVFFISSSMLIMPVVQWDTQLIADGTAGIVALQIRVMLQNDTKPRPASDQHTEVPYGFMTGMEEA</sequence>
<dbReference type="OMA" id="AMIVNGH"/>
<dbReference type="Proteomes" id="UP000008141">
    <property type="component" value="Unassembled WGS sequence"/>
</dbReference>
<dbReference type="GO" id="GO:0003824">
    <property type="term" value="F:catalytic activity"/>
    <property type="evidence" value="ECO:0007669"/>
    <property type="project" value="InterPro"/>
</dbReference>
<dbReference type="InParanoid" id="E1ZHV4"/>
<dbReference type="SUPFAM" id="SSF56752">
    <property type="entry name" value="D-aminoacid aminotransferase-like PLP-dependent enzymes"/>
    <property type="match status" value="1"/>
</dbReference>
<dbReference type="FunFam" id="3.20.10.10:FF:000002">
    <property type="entry name" value="D-alanine aminotransferase"/>
    <property type="match status" value="1"/>
</dbReference>
<dbReference type="OrthoDB" id="25921at2759"/>
<dbReference type="Gene3D" id="3.20.10.10">
    <property type="entry name" value="D-amino Acid Aminotransferase, subunit A, domain 2"/>
    <property type="match status" value="1"/>
</dbReference>
<comment type="similarity">
    <text evidence="2">Belongs to the class-IV pyridoxal-phosphate-dependent aminotransferase family.</text>
</comment>
<evidence type="ECO:0000256" key="1">
    <source>
        <dbReference type="ARBA" id="ARBA00001933"/>
    </source>
</evidence>
<evidence type="ECO:0000256" key="2">
    <source>
        <dbReference type="ARBA" id="ARBA00009320"/>
    </source>
</evidence>
<comment type="cofactor">
    <cofactor evidence="1">
        <name>pyridoxal 5'-phosphate</name>
        <dbReference type="ChEBI" id="CHEBI:597326"/>
    </cofactor>
</comment>
<evidence type="ECO:0000256" key="3">
    <source>
        <dbReference type="ARBA" id="ARBA00022898"/>
    </source>
</evidence>
<evidence type="ECO:0000313" key="4">
    <source>
        <dbReference type="EMBL" id="EFN54669.1"/>
    </source>
</evidence>
<dbReference type="EMBL" id="GL433847">
    <property type="protein sequence ID" value="EFN54669.1"/>
    <property type="molecule type" value="Genomic_DNA"/>
</dbReference>
<dbReference type="GO" id="GO:0008652">
    <property type="term" value="P:amino acid biosynthetic process"/>
    <property type="evidence" value="ECO:0007669"/>
    <property type="project" value="UniProtKB-ARBA"/>
</dbReference>
<dbReference type="InterPro" id="IPR043131">
    <property type="entry name" value="BCAT-like_N"/>
</dbReference>
<organism evidence="5">
    <name type="scientific">Chlorella variabilis</name>
    <name type="common">Green alga</name>
    <dbReference type="NCBI Taxonomy" id="554065"/>
    <lineage>
        <taxon>Eukaryota</taxon>
        <taxon>Viridiplantae</taxon>
        <taxon>Chlorophyta</taxon>
        <taxon>core chlorophytes</taxon>
        <taxon>Trebouxiophyceae</taxon>
        <taxon>Chlorellales</taxon>
        <taxon>Chlorellaceae</taxon>
        <taxon>Chlorella clade</taxon>
        <taxon>Chlorella</taxon>
    </lineage>
</organism>
<dbReference type="KEGG" id="cvr:CHLNCDRAFT_52990"/>
<dbReference type="PANTHER" id="PTHR42743">
    <property type="entry name" value="AMINO-ACID AMINOTRANSFERASE"/>
    <property type="match status" value="1"/>
</dbReference>
<dbReference type="GO" id="GO:0046394">
    <property type="term" value="P:carboxylic acid biosynthetic process"/>
    <property type="evidence" value="ECO:0007669"/>
    <property type="project" value="UniProtKB-ARBA"/>
</dbReference>
<evidence type="ECO:0000313" key="5">
    <source>
        <dbReference type="Proteomes" id="UP000008141"/>
    </source>
</evidence>
<keyword evidence="5" id="KW-1185">Reference proteome</keyword>
<keyword evidence="3" id="KW-0663">Pyridoxal phosphate</keyword>
<dbReference type="STRING" id="554065.E1ZHV4"/>
<gene>
    <name evidence="4" type="ORF">CHLNCDRAFT_52990</name>
</gene>
<dbReference type="AlphaFoldDB" id="E1ZHV4"/>
<dbReference type="eggNOG" id="KOG0975">
    <property type="taxonomic scope" value="Eukaryota"/>
</dbReference>
<dbReference type="InterPro" id="IPR050571">
    <property type="entry name" value="Class-IV_PLP-Dep_Aminotrnsfr"/>
</dbReference>
<dbReference type="InterPro" id="IPR036038">
    <property type="entry name" value="Aminotransferase-like"/>
</dbReference>
<dbReference type="InterPro" id="IPR001544">
    <property type="entry name" value="Aminotrans_IV"/>
</dbReference>
<accession>E1ZHV4</accession>
<dbReference type="FunCoup" id="E1ZHV4">
    <property type="interactions" value="650"/>
</dbReference>
<dbReference type="InterPro" id="IPR043132">
    <property type="entry name" value="BCAT-like_C"/>
</dbReference>
<dbReference type="GeneID" id="17353984"/>
<reference evidence="4 5" key="1">
    <citation type="journal article" date="2010" name="Plant Cell">
        <title>The Chlorella variabilis NC64A genome reveals adaptation to photosymbiosis, coevolution with viruses, and cryptic sex.</title>
        <authorList>
            <person name="Blanc G."/>
            <person name="Duncan G."/>
            <person name="Agarkova I."/>
            <person name="Borodovsky M."/>
            <person name="Gurnon J."/>
            <person name="Kuo A."/>
            <person name="Lindquist E."/>
            <person name="Lucas S."/>
            <person name="Pangilinan J."/>
            <person name="Polle J."/>
            <person name="Salamov A."/>
            <person name="Terry A."/>
            <person name="Yamada T."/>
            <person name="Dunigan D.D."/>
            <person name="Grigoriev I.V."/>
            <person name="Claverie J.M."/>
            <person name="Van Etten J.L."/>
        </authorList>
    </citation>
    <scope>NUCLEOTIDE SEQUENCE [LARGE SCALE GENOMIC DNA]</scope>
    <source>
        <strain evidence="4 5">NC64A</strain>
    </source>
</reference>
<proteinExistence type="inferred from homology"/>
<dbReference type="Gene3D" id="3.30.470.10">
    <property type="match status" value="1"/>
</dbReference>
<dbReference type="PANTHER" id="PTHR42743:SF22">
    <property type="entry name" value="D-AMINO-ACID TRANSAMINASE, CHLOROPLASTIC"/>
    <property type="match status" value="1"/>
</dbReference>
<dbReference type="RefSeq" id="XP_005846771.1">
    <property type="nucleotide sequence ID" value="XM_005846709.1"/>
</dbReference>